<feature type="non-terminal residue" evidence="2">
    <location>
        <position position="1"/>
    </location>
</feature>
<gene>
    <name evidence="2" type="ORF">SAMN05421783_1431</name>
</gene>
<accession>A0A1H3D6T7</accession>
<evidence type="ECO:0000313" key="2">
    <source>
        <dbReference type="EMBL" id="SDX61848.1"/>
    </source>
</evidence>
<dbReference type="AlphaFoldDB" id="A0A1H3D6T7"/>
<dbReference type="EMBL" id="FNNZ01000043">
    <property type="protein sequence ID" value="SDX61848.1"/>
    <property type="molecule type" value="Genomic_DNA"/>
</dbReference>
<evidence type="ECO:0000256" key="1">
    <source>
        <dbReference type="SAM" id="MobiDB-lite"/>
    </source>
</evidence>
<feature type="region of interest" description="Disordered" evidence="1">
    <location>
        <begin position="30"/>
        <end position="61"/>
    </location>
</feature>
<keyword evidence="3" id="KW-1185">Reference proteome</keyword>
<organism evidence="2 3">
    <name type="scientific">Thiocapsa roseopersicina</name>
    <dbReference type="NCBI Taxonomy" id="1058"/>
    <lineage>
        <taxon>Bacteria</taxon>
        <taxon>Pseudomonadati</taxon>
        <taxon>Pseudomonadota</taxon>
        <taxon>Gammaproteobacteria</taxon>
        <taxon>Chromatiales</taxon>
        <taxon>Chromatiaceae</taxon>
        <taxon>Thiocapsa</taxon>
    </lineage>
</organism>
<proteinExistence type="predicted"/>
<sequence length="61" mass="7104">KVVSREPVVYVRNIYKYYVAYKLLSEGKVGDRRRDRRDTADTCPDQEGIAGQDKQDCRHEG</sequence>
<reference evidence="3" key="1">
    <citation type="submission" date="2016-10" db="EMBL/GenBank/DDBJ databases">
        <authorList>
            <person name="Varghese N."/>
            <person name="Submissions S."/>
        </authorList>
    </citation>
    <scope>NUCLEOTIDE SEQUENCE [LARGE SCALE GENOMIC DNA]</scope>
    <source>
        <strain evidence="3">DSM 217</strain>
    </source>
</reference>
<dbReference type="Proteomes" id="UP000198816">
    <property type="component" value="Unassembled WGS sequence"/>
</dbReference>
<dbReference type="RefSeq" id="WP_139192019.1">
    <property type="nucleotide sequence ID" value="NZ_FNNZ01000043.1"/>
</dbReference>
<feature type="compositionally biased region" description="Basic and acidic residues" evidence="1">
    <location>
        <begin position="30"/>
        <end position="40"/>
    </location>
</feature>
<name>A0A1H3D6T7_THIRO</name>
<evidence type="ECO:0000313" key="3">
    <source>
        <dbReference type="Proteomes" id="UP000198816"/>
    </source>
</evidence>
<protein>
    <submittedName>
        <fullName evidence="2">Uncharacterized protein</fullName>
    </submittedName>
</protein>